<gene>
    <name evidence="6" type="primary">Gtsf1</name>
    <name evidence="6" type="ORF">GALDEA_R08807</name>
</gene>
<accession>A0A7K9SJW4</accession>
<evidence type="ECO:0000256" key="2">
    <source>
        <dbReference type="ARBA" id="ARBA00022771"/>
    </source>
</evidence>
<dbReference type="PROSITE" id="PS51800">
    <property type="entry name" value="ZF_CHHC_U11_48K"/>
    <property type="match status" value="2"/>
</dbReference>
<feature type="non-terminal residue" evidence="6">
    <location>
        <position position="1"/>
    </location>
</feature>
<keyword evidence="7" id="KW-1185">Reference proteome</keyword>
<dbReference type="OrthoDB" id="10069248at2759"/>
<sequence>DRWDPERLMQCPFDKHHKIRACRFPYHLVKCSKNHPEAVKLLAKCPFNARHLVPYADLSDHIRNCDDQGFVEQHTEHEASRSQREQRNTVSTWQAPPCEEDWEKESLEEPDSHFVW</sequence>
<protein>
    <submittedName>
        <fullName evidence="6">GTSF1 factor</fullName>
    </submittedName>
</protein>
<dbReference type="Proteomes" id="UP000566440">
    <property type="component" value="Unassembled WGS sequence"/>
</dbReference>
<name>A0A7K9SJW4_9PICI</name>
<dbReference type="EMBL" id="VWZX01001265">
    <property type="protein sequence ID" value="NXI35846.1"/>
    <property type="molecule type" value="Genomic_DNA"/>
</dbReference>
<feature type="region of interest" description="Disordered" evidence="4">
    <location>
        <begin position="72"/>
        <end position="116"/>
    </location>
</feature>
<dbReference type="AlphaFoldDB" id="A0A7K9SJW4"/>
<dbReference type="PANTHER" id="PTHR21402:SF5">
    <property type="entry name" value="GAMETOCYTE SPECIFIC FACTOR 1"/>
    <property type="match status" value="1"/>
</dbReference>
<reference evidence="6 7" key="1">
    <citation type="submission" date="2019-09" db="EMBL/GenBank/DDBJ databases">
        <title>Bird 10,000 Genomes (B10K) Project - Family phase.</title>
        <authorList>
            <person name="Zhang G."/>
        </authorList>
    </citation>
    <scope>NUCLEOTIDE SEQUENCE [LARGE SCALE GENOMIC DNA]</scope>
    <source>
        <strain evidence="6">B10K-DU-001-62</strain>
        <tissue evidence="6">Muscle</tissue>
    </source>
</reference>
<feature type="compositionally biased region" description="Basic and acidic residues" evidence="4">
    <location>
        <begin position="73"/>
        <end position="87"/>
    </location>
</feature>
<dbReference type="InterPro" id="IPR036236">
    <property type="entry name" value="Znf_C2H2_sf"/>
</dbReference>
<dbReference type="GO" id="GO:0008270">
    <property type="term" value="F:zinc ion binding"/>
    <property type="evidence" value="ECO:0007669"/>
    <property type="project" value="UniProtKB-KW"/>
</dbReference>
<dbReference type="Pfam" id="PF05253">
    <property type="entry name" value="zf-U11-48K"/>
    <property type="match status" value="2"/>
</dbReference>
<evidence type="ECO:0000256" key="3">
    <source>
        <dbReference type="ARBA" id="ARBA00022833"/>
    </source>
</evidence>
<feature type="non-terminal residue" evidence="6">
    <location>
        <position position="116"/>
    </location>
</feature>
<keyword evidence="1" id="KW-0479">Metal-binding</keyword>
<feature type="domain" description="CHHC U11-48K-type" evidence="5">
    <location>
        <begin position="8"/>
        <end position="35"/>
    </location>
</feature>
<evidence type="ECO:0000259" key="5">
    <source>
        <dbReference type="PROSITE" id="PS51800"/>
    </source>
</evidence>
<dbReference type="PANTHER" id="PTHR21402">
    <property type="entry name" value="GAMETOCYTE SPECIFIC FACTOR 1-RELATED"/>
    <property type="match status" value="1"/>
</dbReference>
<feature type="domain" description="CHHC U11-48K-type" evidence="5">
    <location>
        <begin position="42"/>
        <end position="69"/>
    </location>
</feature>
<evidence type="ECO:0000313" key="6">
    <source>
        <dbReference type="EMBL" id="NXI35846.1"/>
    </source>
</evidence>
<organism evidence="6 7">
    <name type="scientific">Galbula dea</name>
    <dbReference type="NCBI Taxonomy" id="1109041"/>
    <lineage>
        <taxon>Eukaryota</taxon>
        <taxon>Metazoa</taxon>
        <taxon>Chordata</taxon>
        <taxon>Craniata</taxon>
        <taxon>Vertebrata</taxon>
        <taxon>Euteleostomi</taxon>
        <taxon>Archelosauria</taxon>
        <taxon>Archosauria</taxon>
        <taxon>Dinosauria</taxon>
        <taxon>Saurischia</taxon>
        <taxon>Theropoda</taxon>
        <taxon>Coelurosauria</taxon>
        <taxon>Aves</taxon>
        <taxon>Neognathae</taxon>
        <taxon>Neoaves</taxon>
        <taxon>Telluraves</taxon>
        <taxon>Coraciimorphae</taxon>
        <taxon>Piciformes</taxon>
        <taxon>Galbulidae</taxon>
        <taxon>Galbula</taxon>
    </lineage>
</organism>
<evidence type="ECO:0000256" key="1">
    <source>
        <dbReference type="ARBA" id="ARBA00022723"/>
    </source>
</evidence>
<keyword evidence="3" id="KW-0862">Zinc</keyword>
<keyword evidence="2" id="KW-0863">Zinc-finger</keyword>
<evidence type="ECO:0000313" key="7">
    <source>
        <dbReference type="Proteomes" id="UP000566440"/>
    </source>
</evidence>
<proteinExistence type="predicted"/>
<dbReference type="InterPro" id="IPR022776">
    <property type="entry name" value="TRM13/UPF0224_CHHC_Znf_dom"/>
</dbReference>
<dbReference type="SUPFAM" id="SSF57667">
    <property type="entry name" value="beta-beta-alpha zinc fingers"/>
    <property type="match status" value="1"/>
</dbReference>
<dbReference type="InterPro" id="IPR051591">
    <property type="entry name" value="UPF0224_FAM112_RNA_Proc"/>
</dbReference>
<feature type="compositionally biased region" description="Basic and acidic residues" evidence="4">
    <location>
        <begin position="104"/>
        <end position="116"/>
    </location>
</feature>
<evidence type="ECO:0000256" key="4">
    <source>
        <dbReference type="SAM" id="MobiDB-lite"/>
    </source>
</evidence>
<comment type="caution">
    <text evidence="6">The sequence shown here is derived from an EMBL/GenBank/DDBJ whole genome shotgun (WGS) entry which is preliminary data.</text>
</comment>